<dbReference type="EMBL" id="SDHW01000005">
    <property type="protein sequence ID" value="RXK58928.1"/>
    <property type="molecule type" value="Genomic_DNA"/>
</dbReference>
<dbReference type="RefSeq" id="WP_129131984.1">
    <property type="nucleotide sequence ID" value="NZ_SDHW01000005.1"/>
</dbReference>
<accession>A0A4V1M7A2</accession>
<comment type="caution">
    <text evidence="2">The sequence shown here is derived from an EMBL/GenBank/DDBJ whole genome shotgun (WGS) entry which is preliminary data.</text>
</comment>
<organism evidence="2 3">
    <name type="scientific">Lacibacter luteus</name>
    <dbReference type="NCBI Taxonomy" id="2508719"/>
    <lineage>
        <taxon>Bacteria</taxon>
        <taxon>Pseudomonadati</taxon>
        <taxon>Bacteroidota</taxon>
        <taxon>Chitinophagia</taxon>
        <taxon>Chitinophagales</taxon>
        <taxon>Chitinophagaceae</taxon>
        <taxon>Lacibacter</taxon>
    </lineage>
</organism>
<dbReference type="PANTHER" id="PTHR36437:SF2">
    <property type="entry name" value="GLYOXALASE_BLEOMYCIN RESISTANCE PROTEIN_DIOXYGENASE"/>
    <property type="match status" value="1"/>
</dbReference>
<dbReference type="PROSITE" id="PS51819">
    <property type="entry name" value="VOC"/>
    <property type="match status" value="1"/>
</dbReference>
<protein>
    <submittedName>
        <fullName evidence="2">VOC family protein</fullName>
    </submittedName>
</protein>
<sequence>MQQRIAQLALVVKDYDEAIAFYRNKLLFRLVEDTVLSETKRWVVMAPPGNSTTYLLLAKAANEQQLASVGNQTGGRVFLFLHTDDLMRDYERMKAEGVNFVREPSIEAFGKVAVFEDLYGTLWDMIEPGEK</sequence>
<dbReference type="OrthoDB" id="9794917at2"/>
<dbReference type="Pfam" id="PF00903">
    <property type="entry name" value="Glyoxalase"/>
    <property type="match status" value="1"/>
</dbReference>
<reference evidence="2 3" key="1">
    <citation type="submission" date="2019-01" db="EMBL/GenBank/DDBJ databases">
        <title>Lacibacter sp. strain TTM-7.</title>
        <authorList>
            <person name="Chen W.-M."/>
        </authorList>
    </citation>
    <scope>NUCLEOTIDE SEQUENCE [LARGE SCALE GENOMIC DNA]</scope>
    <source>
        <strain evidence="2 3">TTM-7</strain>
    </source>
</reference>
<feature type="domain" description="VOC" evidence="1">
    <location>
        <begin position="4"/>
        <end position="128"/>
    </location>
</feature>
<keyword evidence="3" id="KW-1185">Reference proteome</keyword>
<evidence type="ECO:0000313" key="3">
    <source>
        <dbReference type="Proteomes" id="UP000290204"/>
    </source>
</evidence>
<evidence type="ECO:0000313" key="2">
    <source>
        <dbReference type="EMBL" id="RXK58928.1"/>
    </source>
</evidence>
<dbReference type="PANTHER" id="PTHR36437">
    <property type="entry name" value="GLYOXALASE/BLEOMYCIN RESISTANCE PROTEIN/DIOXYGENASE"/>
    <property type="match status" value="1"/>
</dbReference>
<dbReference type="Proteomes" id="UP000290204">
    <property type="component" value="Unassembled WGS sequence"/>
</dbReference>
<dbReference type="AlphaFoldDB" id="A0A4V1M7A2"/>
<dbReference type="InterPro" id="IPR004360">
    <property type="entry name" value="Glyas_Fos-R_dOase_dom"/>
</dbReference>
<name>A0A4V1M7A2_9BACT</name>
<dbReference type="InterPro" id="IPR037523">
    <property type="entry name" value="VOC_core"/>
</dbReference>
<evidence type="ECO:0000259" key="1">
    <source>
        <dbReference type="PROSITE" id="PS51819"/>
    </source>
</evidence>
<gene>
    <name evidence="2" type="ORF">ESA94_16200</name>
</gene>
<dbReference type="SUPFAM" id="SSF54593">
    <property type="entry name" value="Glyoxalase/Bleomycin resistance protein/Dihydroxybiphenyl dioxygenase"/>
    <property type="match status" value="1"/>
</dbReference>
<proteinExistence type="predicted"/>
<dbReference type="InterPro" id="IPR029068">
    <property type="entry name" value="Glyas_Bleomycin-R_OHBP_Dase"/>
</dbReference>
<dbReference type="Gene3D" id="3.10.180.10">
    <property type="entry name" value="2,3-Dihydroxybiphenyl 1,2-Dioxygenase, domain 1"/>
    <property type="match status" value="1"/>
</dbReference>